<evidence type="ECO:0000256" key="14">
    <source>
        <dbReference type="ARBA" id="ARBA00047364"/>
    </source>
</evidence>
<evidence type="ECO:0000256" key="9">
    <source>
        <dbReference type="ARBA" id="ARBA00022833"/>
    </source>
</evidence>
<evidence type="ECO:0000256" key="4">
    <source>
        <dbReference type="ARBA" id="ARBA00022490"/>
    </source>
</evidence>
<dbReference type="PRINTS" id="PR01041">
    <property type="entry name" value="TRNASYNTHMET"/>
</dbReference>
<dbReference type="InterPro" id="IPR004495">
    <property type="entry name" value="Met-tRNA-synth_bsu_C"/>
</dbReference>
<dbReference type="InterPro" id="IPR002547">
    <property type="entry name" value="tRNA-bd_dom"/>
</dbReference>
<dbReference type="NCBIfam" id="TIGR00399">
    <property type="entry name" value="metG_C_term"/>
    <property type="match status" value="1"/>
</dbReference>
<dbReference type="GO" id="GO:0046872">
    <property type="term" value="F:metal ion binding"/>
    <property type="evidence" value="ECO:0007669"/>
    <property type="project" value="UniProtKB-KW"/>
</dbReference>
<dbReference type="eggNOG" id="arCOG00810">
    <property type="taxonomic scope" value="Archaea"/>
</dbReference>
<dbReference type="GO" id="GO:0006431">
    <property type="term" value="P:methionyl-tRNA aminoacylation"/>
    <property type="evidence" value="ECO:0007669"/>
    <property type="project" value="UniProtKB-UniRule"/>
</dbReference>
<comment type="subcellular location">
    <subcellularLocation>
        <location evidence="2 15">Cytoplasm</location>
    </subcellularLocation>
</comment>
<feature type="short sequence motif" description="'KMSKS' region" evidence="15">
    <location>
        <begin position="325"/>
        <end position="329"/>
    </location>
</feature>
<dbReference type="InterPro" id="IPR023458">
    <property type="entry name" value="Met-tRNA_ligase_1"/>
</dbReference>
<keyword evidence="6 15" id="KW-0436">Ligase</keyword>
<comment type="similarity">
    <text evidence="15">Belongs to the class-I aminoacyl-tRNA synthetase family. MetG type 1 subfamily.</text>
</comment>
<dbReference type="Gene3D" id="2.40.50.140">
    <property type="entry name" value="Nucleic acid-binding proteins"/>
    <property type="match status" value="1"/>
</dbReference>
<evidence type="ECO:0000256" key="15">
    <source>
        <dbReference type="HAMAP-Rule" id="MF_00098"/>
    </source>
</evidence>
<keyword evidence="11 15" id="KW-0694">RNA-binding</keyword>
<evidence type="ECO:0000313" key="17">
    <source>
        <dbReference type="EMBL" id="AEA47770.1"/>
    </source>
</evidence>
<evidence type="ECO:0000256" key="11">
    <source>
        <dbReference type="ARBA" id="ARBA00022884"/>
    </source>
</evidence>
<gene>
    <name evidence="15" type="primary">metG</name>
    <name evidence="17" type="ordered locus">Arcve_1773</name>
</gene>
<evidence type="ECO:0000256" key="7">
    <source>
        <dbReference type="ARBA" id="ARBA00022723"/>
    </source>
</evidence>
<evidence type="ECO:0000256" key="3">
    <source>
        <dbReference type="ARBA" id="ARBA00011738"/>
    </source>
</evidence>
<dbReference type="AlphaFoldDB" id="F2KQW4"/>
<keyword evidence="7 15" id="KW-0479">Metal-binding</keyword>
<dbReference type="GO" id="GO:0000049">
    <property type="term" value="F:tRNA binding"/>
    <property type="evidence" value="ECO:0007669"/>
    <property type="project" value="UniProtKB-UniRule"/>
</dbReference>
<dbReference type="GO" id="GO:0005829">
    <property type="term" value="C:cytosol"/>
    <property type="evidence" value="ECO:0007669"/>
    <property type="project" value="TreeGrafter"/>
</dbReference>
<feature type="binding site" evidence="15">
    <location>
        <position position="147"/>
    </location>
    <ligand>
        <name>Zn(2+)</name>
        <dbReference type="ChEBI" id="CHEBI:29105"/>
    </ligand>
</feature>
<evidence type="ECO:0000256" key="8">
    <source>
        <dbReference type="ARBA" id="ARBA00022741"/>
    </source>
</evidence>
<keyword evidence="8 15" id="KW-0547">Nucleotide-binding</keyword>
<comment type="cofactor">
    <cofactor evidence="15">
        <name>Zn(2+)</name>
        <dbReference type="ChEBI" id="CHEBI:29105"/>
    </cofactor>
    <text evidence="15">Binds 1 zinc ion per subunit.</text>
</comment>
<evidence type="ECO:0000259" key="16">
    <source>
        <dbReference type="PROSITE" id="PS50886"/>
    </source>
</evidence>
<evidence type="ECO:0000313" key="18">
    <source>
        <dbReference type="Proteomes" id="UP000008136"/>
    </source>
</evidence>
<dbReference type="HOGENOM" id="CLU_009710_1_2_2"/>
<dbReference type="GO" id="GO:0004825">
    <property type="term" value="F:methionine-tRNA ligase activity"/>
    <property type="evidence" value="ECO:0007669"/>
    <property type="project" value="UniProtKB-UniRule"/>
</dbReference>
<accession>F2KQW4</accession>
<feature type="domain" description="TRNA-binding" evidence="16">
    <location>
        <begin position="565"/>
        <end position="665"/>
    </location>
</feature>
<evidence type="ECO:0000256" key="1">
    <source>
        <dbReference type="ARBA" id="ARBA00003314"/>
    </source>
</evidence>
<dbReference type="CDD" id="cd07957">
    <property type="entry name" value="Anticodon_Ia_Met"/>
    <property type="match status" value="1"/>
</dbReference>
<dbReference type="GeneID" id="10394902"/>
<evidence type="ECO:0000256" key="10">
    <source>
        <dbReference type="ARBA" id="ARBA00022840"/>
    </source>
</evidence>
<comment type="function">
    <text evidence="1 15">Is required not only for elongation of protein synthesis but also for the initiation of all mRNA translation through initiator tRNA(fMet) aminoacylation.</text>
</comment>
<dbReference type="SUPFAM" id="SSF47323">
    <property type="entry name" value="Anticodon-binding domain of a subclass of class I aminoacyl-tRNA synthetases"/>
    <property type="match status" value="1"/>
</dbReference>
<dbReference type="SUPFAM" id="SSF50249">
    <property type="entry name" value="Nucleic acid-binding proteins"/>
    <property type="match status" value="1"/>
</dbReference>
<dbReference type="PROSITE" id="PS50886">
    <property type="entry name" value="TRBD"/>
    <property type="match status" value="1"/>
</dbReference>
<dbReference type="Pfam" id="PF09334">
    <property type="entry name" value="tRNA-synt_1g"/>
    <property type="match status" value="1"/>
</dbReference>
<dbReference type="STRING" id="693661.Arcve_1773"/>
<dbReference type="InterPro" id="IPR014729">
    <property type="entry name" value="Rossmann-like_a/b/a_fold"/>
</dbReference>
<evidence type="ECO:0000256" key="12">
    <source>
        <dbReference type="ARBA" id="ARBA00022917"/>
    </source>
</evidence>
<name>F2KQW4_ARCVS</name>
<feature type="binding site" evidence="15">
    <location>
        <position position="328"/>
    </location>
    <ligand>
        <name>ATP</name>
        <dbReference type="ChEBI" id="CHEBI:30616"/>
    </ligand>
</feature>
<dbReference type="Gene3D" id="2.20.28.20">
    <property type="entry name" value="Methionyl-tRNA synthetase, Zn-domain"/>
    <property type="match status" value="1"/>
</dbReference>
<organism evidence="17 18">
    <name type="scientific">Archaeoglobus veneficus (strain DSM 11195 / SNP6)</name>
    <dbReference type="NCBI Taxonomy" id="693661"/>
    <lineage>
        <taxon>Archaea</taxon>
        <taxon>Methanobacteriati</taxon>
        <taxon>Methanobacteriota</taxon>
        <taxon>Archaeoglobi</taxon>
        <taxon>Archaeoglobales</taxon>
        <taxon>Archaeoglobaceae</taxon>
        <taxon>Archaeoglobus</taxon>
    </lineage>
</organism>
<dbReference type="Proteomes" id="UP000008136">
    <property type="component" value="Chromosome"/>
</dbReference>
<reference evidence="17 18" key="1">
    <citation type="submission" date="2011-03" db="EMBL/GenBank/DDBJ databases">
        <title>The complete genome of Archaeoglobus veneficus SNP6.</title>
        <authorList>
            <consortium name="US DOE Joint Genome Institute (JGI-PGF)"/>
            <person name="Lucas S."/>
            <person name="Copeland A."/>
            <person name="Lapidus A."/>
            <person name="Bruce D."/>
            <person name="Goodwin L."/>
            <person name="Pitluck S."/>
            <person name="Kyrpides N."/>
            <person name="Mavromatis K."/>
            <person name="Pagani I."/>
            <person name="Ivanova N."/>
            <person name="Mikhailova N."/>
            <person name="Lu M."/>
            <person name="Detter J.C."/>
            <person name="Tapia R."/>
            <person name="Han C."/>
            <person name="Land M."/>
            <person name="Hauser L."/>
            <person name="Markowitz V."/>
            <person name="Cheng J.-F."/>
            <person name="Hugenholtz P."/>
            <person name="Woyke T."/>
            <person name="Wu D."/>
            <person name="Spring S."/>
            <person name="Brambilla E."/>
            <person name="Klenk H.-P."/>
            <person name="Eisen J.A."/>
        </authorList>
    </citation>
    <scope>NUCLEOTIDE SEQUENCE [LARGE SCALE GENOMIC DNA]</scope>
    <source>
        <strain>SNP6</strain>
    </source>
</reference>
<feature type="binding site" evidence="15">
    <location>
        <position position="160"/>
    </location>
    <ligand>
        <name>Zn(2+)</name>
        <dbReference type="ChEBI" id="CHEBI:29105"/>
    </ligand>
</feature>
<dbReference type="InterPro" id="IPR041872">
    <property type="entry name" value="Anticodon_Met"/>
</dbReference>
<dbReference type="InterPro" id="IPR033911">
    <property type="entry name" value="MetRS_core"/>
</dbReference>
<dbReference type="RefSeq" id="WP_013684426.1">
    <property type="nucleotide sequence ID" value="NC_015320.1"/>
</dbReference>
<dbReference type="GO" id="GO:0017101">
    <property type="term" value="C:aminoacyl-tRNA synthetase multienzyme complex"/>
    <property type="evidence" value="ECO:0007669"/>
    <property type="project" value="TreeGrafter"/>
</dbReference>
<dbReference type="EC" id="6.1.1.10" evidence="15"/>
<keyword evidence="5 15" id="KW-0820">tRNA-binding</keyword>
<dbReference type="PANTHER" id="PTHR45765:SF1">
    <property type="entry name" value="METHIONINE--TRNA LIGASE, CYTOPLASMIC"/>
    <property type="match status" value="1"/>
</dbReference>
<feature type="binding site" evidence="15">
    <location>
        <position position="144"/>
    </location>
    <ligand>
        <name>Zn(2+)</name>
        <dbReference type="ChEBI" id="CHEBI:29105"/>
    </ligand>
</feature>
<dbReference type="CDD" id="cd02800">
    <property type="entry name" value="tRNA_bind_EcMetRS_like"/>
    <property type="match status" value="1"/>
</dbReference>
<evidence type="ECO:0000256" key="6">
    <source>
        <dbReference type="ARBA" id="ARBA00022598"/>
    </source>
</evidence>
<dbReference type="InterPro" id="IPR029038">
    <property type="entry name" value="MetRS_Zn"/>
</dbReference>
<keyword evidence="9 15" id="KW-0862">Zinc</keyword>
<comment type="subunit">
    <text evidence="3 15">Homodimer.</text>
</comment>
<dbReference type="Gene3D" id="3.40.50.620">
    <property type="entry name" value="HUPs"/>
    <property type="match status" value="1"/>
</dbReference>
<dbReference type="CDD" id="cd00814">
    <property type="entry name" value="MetRS_core"/>
    <property type="match status" value="1"/>
</dbReference>
<dbReference type="Pfam" id="PF01588">
    <property type="entry name" value="tRNA_bind"/>
    <property type="match status" value="1"/>
</dbReference>
<keyword evidence="13 15" id="KW-0030">Aminoacyl-tRNA synthetase</keyword>
<evidence type="ECO:0000256" key="2">
    <source>
        <dbReference type="ARBA" id="ARBA00004496"/>
    </source>
</evidence>
<proteinExistence type="inferred from homology"/>
<evidence type="ECO:0000256" key="5">
    <source>
        <dbReference type="ARBA" id="ARBA00022555"/>
    </source>
</evidence>
<protein>
    <recommendedName>
        <fullName evidence="15">Methionine--tRNA ligase</fullName>
        <ecNumber evidence="15">6.1.1.10</ecNumber>
    </recommendedName>
    <alternativeName>
        <fullName evidence="15">Methionyl-tRNA synthetase</fullName>
        <shortName evidence="15">MetRS</shortName>
    </alternativeName>
</protein>
<comment type="catalytic activity">
    <reaction evidence="14 15">
        <text>tRNA(Met) + L-methionine + ATP = L-methionyl-tRNA(Met) + AMP + diphosphate</text>
        <dbReference type="Rhea" id="RHEA:13481"/>
        <dbReference type="Rhea" id="RHEA-COMP:9667"/>
        <dbReference type="Rhea" id="RHEA-COMP:9698"/>
        <dbReference type="ChEBI" id="CHEBI:30616"/>
        <dbReference type="ChEBI" id="CHEBI:33019"/>
        <dbReference type="ChEBI" id="CHEBI:57844"/>
        <dbReference type="ChEBI" id="CHEBI:78442"/>
        <dbReference type="ChEBI" id="CHEBI:78530"/>
        <dbReference type="ChEBI" id="CHEBI:456215"/>
        <dbReference type="EC" id="6.1.1.10"/>
    </reaction>
</comment>
<dbReference type="EMBL" id="CP002588">
    <property type="protein sequence ID" value="AEA47770.1"/>
    <property type="molecule type" value="Genomic_DNA"/>
</dbReference>
<sequence>MKPGLKLVTCGLPYANGKAHIGHLRTYVPADVYVRYLKMLGEDVIFICGSDCHGTPIVVNAEKEGISPRELVDRYHDHFQKVFKAIDIEFDFFGRTDSEYHHIRTQEFVKKLIENGYIFPKEIELAYCPKCQRFLPDRYVEGICPYCGSVARGDECDQGCGRHLEPGEIKEPKCKICGSNAVFRKQKHYFFRLTAFKDFLLDYLENLRGTENALNYAKQWVKGELKDWCITRNLEWGVKFPGEDLVVYVWVDAPIGYISFTEKACEGRCDWKDIWINGKAEIIHFIGLDIVYHHCIFWPAMLKGAGYALPNAVVASGMVKVEGKTFSKSRGYVVWVEDDYLKAGFNTDYLRYYIVNYTSHQRDLNFSWEVFRDKVNNELIATLGNFLYRVMHFAWKNFGSVEVSEVDEEIMQKIAETKDKIVRALEEWEFKVASDAFMELAGFGNVYFQNVKPWELIKENKEECIKVIANCLQLAKALIIFSYPVMPRTMEKMGRCIGLDVRNAKLEDALSLLGKTELEKPDVPFEKIDDKKIEEMEKLMMERIRRAEMAEKGAKEEKEIIDIEEFKRLDIRIGRIVKAERIKGAKKLLRLEVDIGGEVRQLVAGIAEVYEPEDVVGKLVPILVNLKPAKIRGVESQGMMLAADIDGKPVLLHPDKDVPPGSKIR</sequence>
<dbReference type="HAMAP" id="MF_00098">
    <property type="entry name" value="Met_tRNA_synth_type1"/>
    <property type="match status" value="1"/>
</dbReference>
<dbReference type="NCBIfam" id="NF001100">
    <property type="entry name" value="PRK00133.1"/>
    <property type="match status" value="1"/>
</dbReference>
<dbReference type="FunFam" id="2.40.50.140:FF:000042">
    <property type="entry name" value="Methionine--tRNA ligase"/>
    <property type="match status" value="1"/>
</dbReference>
<dbReference type="Pfam" id="PF19303">
    <property type="entry name" value="Anticodon_3"/>
    <property type="match status" value="1"/>
</dbReference>
<dbReference type="SUPFAM" id="SSF57770">
    <property type="entry name" value="Methionyl-tRNA synthetase (MetRS), Zn-domain"/>
    <property type="match status" value="1"/>
</dbReference>
<dbReference type="InterPro" id="IPR015413">
    <property type="entry name" value="Methionyl/Leucyl_tRNA_Synth"/>
</dbReference>
<dbReference type="Gene3D" id="1.10.730.10">
    <property type="entry name" value="Isoleucyl-tRNA Synthetase, Domain 1"/>
    <property type="match status" value="1"/>
</dbReference>
<dbReference type="SUPFAM" id="SSF52374">
    <property type="entry name" value="Nucleotidylyl transferase"/>
    <property type="match status" value="1"/>
</dbReference>
<dbReference type="InterPro" id="IPR014758">
    <property type="entry name" value="Met-tRNA_synth"/>
</dbReference>
<feature type="binding site" evidence="15">
    <location>
        <position position="156"/>
    </location>
    <ligand>
        <name>Zn(2+)</name>
        <dbReference type="ChEBI" id="CHEBI:29105"/>
    </ligand>
</feature>
<dbReference type="InterPro" id="IPR009080">
    <property type="entry name" value="tRNAsynth_Ia_anticodon-bd"/>
</dbReference>
<dbReference type="NCBIfam" id="TIGR00398">
    <property type="entry name" value="metG"/>
    <property type="match status" value="1"/>
</dbReference>
<evidence type="ECO:0000256" key="13">
    <source>
        <dbReference type="ARBA" id="ARBA00023146"/>
    </source>
</evidence>
<feature type="short sequence motif" description="'HIGH' region" evidence="15">
    <location>
        <begin position="13"/>
        <end position="23"/>
    </location>
</feature>
<dbReference type="KEGG" id="ave:Arcve_1773"/>
<dbReference type="PANTHER" id="PTHR45765">
    <property type="entry name" value="METHIONINE--TRNA LIGASE"/>
    <property type="match status" value="1"/>
</dbReference>
<keyword evidence="10 15" id="KW-0067">ATP-binding</keyword>
<dbReference type="FunFam" id="2.20.28.20:FF:000001">
    <property type="entry name" value="Methionine--tRNA ligase"/>
    <property type="match status" value="1"/>
</dbReference>
<keyword evidence="12 15" id="KW-0648">Protein biosynthesis</keyword>
<keyword evidence="4 15" id="KW-0963">Cytoplasm</keyword>
<keyword evidence="18" id="KW-1185">Reference proteome</keyword>
<dbReference type="InterPro" id="IPR012340">
    <property type="entry name" value="NA-bd_OB-fold"/>
</dbReference>
<dbReference type="GO" id="GO:0005524">
    <property type="term" value="F:ATP binding"/>
    <property type="evidence" value="ECO:0007669"/>
    <property type="project" value="UniProtKB-UniRule"/>
</dbReference>